<feature type="compositionally biased region" description="Low complexity" evidence="4">
    <location>
        <begin position="78"/>
        <end position="87"/>
    </location>
</feature>
<organism evidence="6 7">
    <name type="scientific">Mortierella alpina</name>
    <name type="common">Oleaginous fungus</name>
    <name type="synonym">Mortierella renispora</name>
    <dbReference type="NCBI Taxonomy" id="64518"/>
    <lineage>
        <taxon>Eukaryota</taxon>
        <taxon>Fungi</taxon>
        <taxon>Fungi incertae sedis</taxon>
        <taxon>Mucoromycota</taxon>
        <taxon>Mortierellomycotina</taxon>
        <taxon>Mortierellomycetes</taxon>
        <taxon>Mortierellales</taxon>
        <taxon>Mortierellaceae</taxon>
        <taxon>Mortierella</taxon>
    </lineage>
</organism>
<dbReference type="Gene3D" id="1.10.8.270">
    <property type="entry name" value="putative rabgap domain of human tbc1 domain family member 14 like domains"/>
    <property type="match status" value="1"/>
</dbReference>
<feature type="compositionally biased region" description="Polar residues" evidence="4">
    <location>
        <begin position="340"/>
        <end position="353"/>
    </location>
</feature>
<feature type="compositionally biased region" description="Low complexity" evidence="4">
    <location>
        <begin position="526"/>
        <end position="535"/>
    </location>
</feature>
<dbReference type="EMBL" id="JAIFTL010000314">
    <property type="protein sequence ID" value="KAG9320220.1"/>
    <property type="molecule type" value="Genomic_DNA"/>
</dbReference>
<dbReference type="SUPFAM" id="SSF47923">
    <property type="entry name" value="Ypt/Rab-GAP domain of gyp1p"/>
    <property type="match status" value="2"/>
</dbReference>
<feature type="region of interest" description="Disordered" evidence="4">
    <location>
        <begin position="500"/>
        <end position="545"/>
    </location>
</feature>
<gene>
    <name evidence="6" type="ORF">KVV02_005611</name>
</gene>
<comment type="caution">
    <text evidence="6">The sequence shown here is derived from an EMBL/GenBank/DDBJ whole genome shotgun (WGS) entry which is preliminary data.</text>
</comment>
<evidence type="ECO:0000259" key="5">
    <source>
        <dbReference type="PROSITE" id="PS50086"/>
    </source>
</evidence>
<dbReference type="Pfam" id="PF23436">
    <property type="entry name" value="RabGap-TBC_2"/>
    <property type="match status" value="1"/>
</dbReference>
<reference evidence="6" key="1">
    <citation type="submission" date="2021-07" db="EMBL/GenBank/DDBJ databases">
        <title>Draft genome of Mortierella alpina, strain LL118, isolated from an aspen leaf litter sample.</title>
        <authorList>
            <person name="Yang S."/>
            <person name="Vinatzer B.A."/>
        </authorList>
    </citation>
    <scope>NUCLEOTIDE SEQUENCE</scope>
    <source>
        <strain evidence="6">LL118</strain>
    </source>
</reference>
<evidence type="ECO:0000313" key="7">
    <source>
        <dbReference type="Proteomes" id="UP000717515"/>
    </source>
</evidence>
<dbReference type="InterPro" id="IPR000195">
    <property type="entry name" value="Rab-GAP-TBC_dom"/>
</dbReference>
<feature type="coiled-coil region" evidence="3">
    <location>
        <begin position="886"/>
        <end position="1036"/>
    </location>
</feature>
<keyword evidence="1" id="KW-0343">GTPase activation</keyword>
<dbReference type="FunFam" id="1.10.8.270:FF:000001">
    <property type="entry name" value="TBC1 domain family member 1"/>
    <property type="match status" value="1"/>
</dbReference>
<accession>A0A9P7ZZU7</accession>
<feature type="compositionally biased region" description="Acidic residues" evidence="4">
    <location>
        <begin position="88"/>
        <end position="101"/>
    </location>
</feature>
<feature type="compositionally biased region" description="Basic and acidic residues" evidence="4">
    <location>
        <begin position="57"/>
        <end position="67"/>
    </location>
</feature>
<feature type="compositionally biased region" description="Basic and acidic residues" evidence="4">
    <location>
        <begin position="170"/>
        <end position="179"/>
    </location>
</feature>
<dbReference type="InterPro" id="IPR050302">
    <property type="entry name" value="Rab_GAP_TBC_domain"/>
</dbReference>
<dbReference type="FunFam" id="1.10.10.750:FF:000003">
    <property type="entry name" value="GTPase activating protein (Evi5)"/>
    <property type="match status" value="1"/>
</dbReference>
<evidence type="ECO:0000256" key="1">
    <source>
        <dbReference type="ARBA" id="ARBA00022468"/>
    </source>
</evidence>
<feature type="compositionally biased region" description="Acidic residues" evidence="4">
    <location>
        <begin position="68"/>
        <end position="77"/>
    </location>
</feature>
<dbReference type="PANTHER" id="PTHR47219:SF22">
    <property type="entry name" value="RAB-GAP TBC DOMAIN-CONTAINING PROTEIN"/>
    <property type="match status" value="1"/>
</dbReference>
<feature type="compositionally biased region" description="Polar residues" evidence="4">
    <location>
        <begin position="511"/>
        <end position="525"/>
    </location>
</feature>
<proteinExistence type="predicted"/>
<dbReference type="SMART" id="SM00164">
    <property type="entry name" value="TBC"/>
    <property type="match status" value="1"/>
</dbReference>
<feature type="compositionally biased region" description="Acidic residues" evidence="4">
    <location>
        <begin position="180"/>
        <end position="198"/>
    </location>
</feature>
<feature type="compositionally biased region" description="Gly residues" evidence="4">
    <location>
        <begin position="501"/>
        <end position="510"/>
    </location>
</feature>
<dbReference type="Gene3D" id="1.10.472.80">
    <property type="entry name" value="Ypt/Rab-GAP domain of gyp1p, domain 3"/>
    <property type="match status" value="1"/>
</dbReference>
<feature type="compositionally biased region" description="Low complexity" evidence="4">
    <location>
        <begin position="428"/>
        <end position="440"/>
    </location>
</feature>
<dbReference type="PANTHER" id="PTHR47219">
    <property type="entry name" value="RAB GTPASE-ACTIVATING PROTEIN 1-LIKE"/>
    <property type="match status" value="1"/>
</dbReference>
<dbReference type="FunFam" id="1.10.472.80:FF:000027">
    <property type="entry name" value="GTPase activating protein (Evi5)"/>
    <property type="match status" value="1"/>
</dbReference>
<evidence type="ECO:0000256" key="4">
    <source>
        <dbReference type="SAM" id="MobiDB-lite"/>
    </source>
</evidence>
<evidence type="ECO:0000256" key="2">
    <source>
        <dbReference type="ARBA" id="ARBA00023054"/>
    </source>
</evidence>
<keyword evidence="2 3" id="KW-0175">Coiled coil</keyword>
<feature type="compositionally biased region" description="Low complexity" evidence="4">
    <location>
        <begin position="212"/>
        <end position="227"/>
    </location>
</feature>
<sequence length="1040" mass="114451">MMANKHASLASDDDQEYDPLDNYGVDPNADDAAYIRAHPPTTSANQPSYVKQGSQVPEKEKSSRNSWEENDSDDEPYPADTYDYGDAYGDDYEDEDEDEYEERPQLSLKDQQVETTHPPAAKMTFDQDSDPEDDTTQPPNPNLFRASLTNTRASINSGKSYSSHTKHHSFGYDEDRPEPSESESEDSTESESDGEDAFENALTSPAPPAPPISAGSPSVPSVGSRSRLGSHPGSPTLARSATADANAPKSPQSAFKENQVEEQPKGPADGLTPAASQAILQPETDAPSSPVTTKHLATVPVDAASQKSPSTSTTPSDQTPPRPSDSESDASTSSGDIRTPSLNGHISRNSSQRPGMLNRTLSSTSSSRGFANGYQDPQHNRHMSYSDLSDAELNDVSLDEPTSQTTAAKRISGVSGSTIATPRAPATPSGSGFPSSFFGGRPHPKSQLYQQQPSSDTASPSPAAAASVAPSPSAPPDRPPIVRSASTSISSIASSIQGAFMGRGFGGGGSTQPLHRTPSRTSQRESNNGIRISTSGSGGIDLRSTKSISPERASTYSAMTTDSNMDLLLSRLDAQNSMLEQDTKKGDVEMDRALGHAKEESESTGDDIDWDYWGALMHDYNGVVKKNPKQLTQMIQKGVPPALRGLIWQLLAKSKDGQLEATYAELLKSTSSHEKQIQRDMSRTFPNHEYFQAEGLGQEALFNVVKAYSLHDAEVGYCQGLSFVVGPLLLNMPDEEAFCVLVRMMSSYEMRGHFTPDMNMLQLRLYQYEQLMEETVPLVYKHFQNQGIRSTMYASQWFMTLFAYKFPLDLVFRVYDILFVEGVESLLRFAIALLKANHDQILNHDFETLIEFLKNGLFEPYMNDASKFVQDAYNVKVTPKKLTQYAQKYTAMIQRQQAELAAEESLRESNRQLSMHVRRLEGSLHTLNKEHVDLAKELIARKLEMAHLQDQNDVLTQKVSDLTKIVDSQAKEVEDRFKDEIRSVMEKNVELVRKNEEAADQCSFLEGLLIDTKMKYAESENERDALTRKLSDLRKALGVA</sequence>
<dbReference type="AlphaFoldDB" id="A0A9P7ZZU7"/>
<feature type="domain" description="Rab-GAP TBC" evidence="5">
    <location>
        <begin position="638"/>
        <end position="822"/>
    </location>
</feature>
<dbReference type="Gene3D" id="1.10.10.750">
    <property type="entry name" value="Ypt/Rab-GAP domain of gyp1p, domain 1"/>
    <property type="match status" value="1"/>
</dbReference>
<dbReference type="PROSITE" id="PS50086">
    <property type="entry name" value="TBC_RABGAP"/>
    <property type="match status" value="1"/>
</dbReference>
<feature type="region of interest" description="Disordered" evidence="4">
    <location>
        <begin position="1"/>
        <end position="486"/>
    </location>
</feature>
<feature type="compositionally biased region" description="Low complexity" evidence="4">
    <location>
        <begin position="453"/>
        <end position="471"/>
    </location>
</feature>
<name>A0A9P7ZZU7_MORAP</name>
<feature type="compositionally biased region" description="Polar residues" evidence="4">
    <location>
        <begin position="147"/>
        <end position="163"/>
    </location>
</feature>
<evidence type="ECO:0000256" key="3">
    <source>
        <dbReference type="SAM" id="Coils"/>
    </source>
</evidence>
<dbReference type="GO" id="GO:0031267">
    <property type="term" value="F:small GTPase binding"/>
    <property type="evidence" value="ECO:0007669"/>
    <property type="project" value="TreeGrafter"/>
</dbReference>
<dbReference type="InterPro" id="IPR035969">
    <property type="entry name" value="Rab-GAP_TBC_sf"/>
</dbReference>
<dbReference type="GO" id="GO:0005096">
    <property type="term" value="F:GTPase activator activity"/>
    <property type="evidence" value="ECO:0007669"/>
    <property type="project" value="UniProtKB-KW"/>
</dbReference>
<feature type="compositionally biased region" description="Low complexity" evidence="4">
    <location>
        <begin position="305"/>
        <end position="317"/>
    </location>
</feature>
<feature type="compositionally biased region" description="Polar residues" evidence="4">
    <location>
        <begin position="40"/>
        <end position="55"/>
    </location>
</feature>
<dbReference type="Proteomes" id="UP000717515">
    <property type="component" value="Unassembled WGS sequence"/>
</dbReference>
<protein>
    <recommendedName>
        <fullName evidence="5">Rab-GAP TBC domain-containing protein</fullName>
    </recommendedName>
</protein>
<evidence type="ECO:0000313" key="6">
    <source>
        <dbReference type="EMBL" id="KAG9320220.1"/>
    </source>
</evidence>